<evidence type="ECO:0000256" key="2">
    <source>
        <dbReference type="SAM" id="Phobius"/>
    </source>
</evidence>
<keyword evidence="4" id="KW-1185">Reference proteome</keyword>
<dbReference type="OrthoDB" id="3357408at2759"/>
<feature type="transmembrane region" description="Helical" evidence="2">
    <location>
        <begin position="128"/>
        <end position="151"/>
    </location>
</feature>
<keyword evidence="2" id="KW-1133">Transmembrane helix</keyword>
<feature type="transmembrane region" description="Helical" evidence="2">
    <location>
        <begin position="95"/>
        <end position="116"/>
    </location>
</feature>
<feature type="compositionally biased region" description="Basic and acidic residues" evidence="1">
    <location>
        <begin position="331"/>
        <end position="342"/>
    </location>
</feature>
<comment type="caution">
    <text evidence="3">The sequence shown here is derived from an EMBL/GenBank/DDBJ whole genome shotgun (WGS) entry which is preliminary data.</text>
</comment>
<evidence type="ECO:0000313" key="3">
    <source>
        <dbReference type="EMBL" id="GLB41444.1"/>
    </source>
</evidence>
<keyword evidence="2" id="KW-0812">Transmembrane</keyword>
<feature type="transmembrane region" description="Helical" evidence="2">
    <location>
        <begin position="52"/>
        <end position="75"/>
    </location>
</feature>
<reference evidence="3" key="1">
    <citation type="submission" date="2022-07" db="EMBL/GenBank/DDBJ databases">
        <title>The genome of Lyophyllum shimeji provides insight into the initial evolution of ectomycorrhizal fungal genome.</title>
        <authorList>
            <person name="Kobayashi Y."/>
            <person name="Shibata T."/>
            <person name="Hirakawa H."/>
            <person name="Shigenobu S."/>
            <person name="Nishiyama T."/>
            <person name="Yamada A."/>
            <person name="Hasebe M."/>
            <person name="Kawaguchi M."/>
        </authorList>
    </citation>
    <scope>NUCLEOTIDE SEQUENCE</scope>
    <source>
        <strain evidence="3">AT787</strain>
    </source>
</reference>
<evidence type="ECO:0000313" key="4">
    <source>
        <dbReference type="Proteomes" id="UP001063166"/>
    </source>
</evidence>
<evidence type="ECO:0000256" key="1">
    <source>
        <dbReference type="SAM" id="MobiDB-lite"/>
    </source>
</evidence>
<feature type="transmembrane region" description="Helical" evidence="2">
    <location>
        <begin position="12"/>
        <end position="31"/>
    </location>
</feature>
<accession>A0A9P3PTW5</accession>
<protein>
    <submittedName>
        <fullName evidence="3">Uncharacterized protein</fullName>
    </submittedName>
</protein>
<keyword evidence="2" id="KW-0472">Membrane</keyword>
<feature type="transmembrane region" description="Helical" evidence="2">
    <location>
        <begin position="171"/>
        <end position="193"/>
    </location>
</feature>
<proteinExistence type="predicted"/>
<dbReference type="AlphaFoldDB" id="A0A9P3PTW5"/>
<dbReference type="Proteomes" id="UP001063166">
    <property type="component" value="Unassembled WGS sequence"/>
</dbReference>
<feature type="region of interest" description="Disordered" evidence="1">
    <location>
        <begin position="323"/>
        <end position="342"/>
    </location>
</feature>
<sequence length="342" mass="37774">MGEFGIVPARIAAFFVESVILGLYLVTFGYTTQAIFTTGSRWKRIGELNHPMAIVASLMFFNVTMASATSFLIIWRAFVDTPPGGAEVSFKEISYWGVVLKSATLLFQTTIGDAMLIYRCWVVYGRSYLVVTLSTMLWIGGTVCSIIIIYYESTFKEHVLVSAGKLHPYGVAFWASTVSLNIITTALLVWPIWKVARNHDEFAYRDSGVAQRPNTMKHVMHVIIESGLLYTVTAFMTFVTYTANSNSLYVVSSAEVGVAGIAFNLIIIRTSNATRAKYGSTAERGSTLPLHIISPQDASGTTGDKSQVRIMVSQETVQHKYAKPIISGDSDQSRTKVEQESY</sequence>
<gene>
    <name evidence="3" type="ORF">LshimejAT787_1000440</name>
</gene>
<organism evidence="3 4">
    <name type="scientific">Lyophyllum shimeji</name>
    <name type="common">Hon-shimeji</name>
    <name type="synonym">Tricholoma shimeji</name>
    <dbReference type="NCBI Taxonomy" id="47721"/>
    <lineage>
        <taxon>Eukaryota</taxon>
        <taxon>Fungi</taxon>
        <taxon>Dikarya</taxon>
        <taxon>Basidiomycota</taxon>
        <taxon>Agaricomycotina</taxon>
        <taxon>Agaricomycetes</taxon>
        <taxon>Agaricomycetidae</taxon>
        <taxon>Agaricales</taxon>
        <taxon>Tricholomatineae</taxon>
        <taxon>Lyophyllaceae</taxon>
        <taxon>Lyophyllum</taxon>
    </lineage>
</organism>
<feature type="transmembrane region" description="Helical" evidence="2">
    <location>
        <begin position="222"/>
        <end position="241"/>
    </location>
</feature>
<dbReference type="EMBL" id="BRPK01000010">
    <property type="protein sequence ID" value="GLB41444.1"/>
    <property type="molecule type" value="Genomic_DNA"/>
</dbReference>
<feature type="transmembrane region" description="Helical" evidence="2">
    <location>
        <begin position="247"/>
        <end position="268"/>
    </location>
</feature>
<name>A0A9P3PTW5_LYOSH</name>